<dbReference type="EMBL" id="QJNU01000328">
    <property type="protein sequence ID" value="RYP02152.1"/>
    <property type="molecule type" value="Genomic_DNA"/>
</dbReference>
<dbReference type="OrthoDB" id="4660104at2759"/>
<sequence>MPAVIVKIPAHRAPSADKLSLLSEQLKRLTLSELREVILALCIAGPLYRAFYDEVFQAVESYLVKKGFQSARDGLPPRLFDFGDGELQGVILEVAEKSEIACKRAKFIAEKIIGADIPKPEQVKKAKRA</sequence>
<evidence type="ECO:0000313" key="2">
    <source>
        <dbReference type="Proteomes" id="UP000293360"/>
    </source>
</evidence>
<proteinExistence type="predicted"/>
<gene>
    <name evidence="1" type="ORF">DL764_005947</name>
</gene>
<organism evidence="1 2">
    <name type="scientific">Monosporascus ibericus</name>
    <dbReference type="NCBI Taxonomy" id="155417"/>
    <lineage>
        <taxon>Eukaryota</taxon>
        <taxon>Fungi</taxon>
        <taxon>Dikarya</taxon>
        <taxon>Ascomycota</taxon>
        <taxon>Pezizomycotina</taxon>
        <taxon>Sordariomycetes</taxon>
        <taxon>Xylariomycetidae</taxon>
        <taxon>Xylariales</taxon>
        <taxon>Xylariales incertae sedis</taxon>
        <taxon>Monosporascus</taxon>
    </lineage>
</organism>
<dbReference type="Proteomes" id="UP000293360">
    <property type="component" value="Unassembled WGS sequence"/>
</dbReference>
<keyword evidence="2" id="KW-1185">Reference proteome</keyword>
<evidence type="ECO:0000313" key="1">
    <source>
        <dbReference type="EMBL" id="RYP02152.1"/>
    </source>
</evidence>
<reference evidence="1 2" key="1">
    <citation type="submission" date="2018-06" db="EMBL/GenBank/DDBJ databases">
        <title>Complete Genomes of Monosporascus.</title>
        <authorList>
            <person name="Robinson A.J."/>
            <person name="Natvig D.O."/>
        </authorList>
    </citation>
    <scope>NUCLEOTIDE SEQUENCE [LARGE SCALE GENOMIC DNA]</scope>
    <source>
        <strain evidence="1 2">CBS 110550</strain>
    </source>
</reference>
<comment type="caution">
    <text evidence="1">The sequence shown here is derived from an EMBL/GenBank/DDBJ whole genome shotgun (WGS) entry which is preliminary data.</text>
</comment>
<accession>A0A4Q4T8V0</accession>
<dbReference type="AlphaFoldDB" id="A0A4Q4T8V0"/>
<protein>
    <submittedName>
        <fullName evidence="1">Uncharacterized protein</fullName>
    </submittedName>
</protein>
<name>A0A4Q4T8V0_9PEZI</name>